<dbReference type="Proteomes" id="UP001595799">
    <property type="component" value="Unassembled WGS sequence"/>
</dbReference>
<accession>A0ABV8UQ92</accession>
<dbReference type="EMBL" id="JBHSCW010000022">
    <property type="protein sequence ID" value="MFC4353467.1"/>
    <property type="molecule type" value="Genomic_DNA"/>
</dbReference>
<name>A0ABV8UQ92_9PROT</name>
<comment type="caution">
    <text evidence="1">The sequence shown here is derived from an EMBL/GenBank/DDBJ whole genome shotgun (WGS) entry which is preliminary data.</text>
</comment>
<dbReference type="RefSeq" id="WP_382423838.1">
    <property type="nucleotide sequence ID" value="NZ_JBHSCW010000022.1"/>
</dbReference>
<sequence>MLMVQDANRITSERLLSFHDHWKRLCKGAAMAERSAFDIVEAPRALVGHLILLDVLEGGQDFRYRVVGTHIAEEIGRDFTGETVLEYHARHESREVIDGYAEIVKTGQPHLYHGSLYDLGRDYVTYERLAVPLTGPGGDIAFILACFQFTRKSMYRVAAD</sequence>
<evidence type="ECO:0000313" key="1">
    <source>
        <dbReference type="EMBL" id="MFC4353467.1"/>
    </source>
</evidence>
<keyword evidence="2" id="KW-1185">Reference proteome</keyword>
<protein>
    <submittedName>
        <fullName evidence="1">PAS domain-containing protein</fullName>
    </submittedName>
</protein>
<evidence type="ECO:0000313" key="2">
    <source>
        <dbReference type="Proteomes" id="UP001595799"/>
    </source>
</evidence>
<proteinExistence type="predicted"/>
<dbReference type="Pfam" id="PF07310">
    <property type="entry name" value="PAS_5"/>
    <property type="match status" value="1"/>
</dbReference>
<dbReference type="InterPro" id="IPR009922">
    <property type="entry name" value="DUF1457"/>
</dbReference>
<organism evidence="1 2">
    <name type="scientific">Fodinicurvata halophila</name>
    <dbReference type="NCBI Taxonomy" id="1419723"/>
    <lineage>
        <taxon>Bacteria</taxon>
        <taxon>Pseudomonadati</taxon>
        <taxon>Pseudomonadota</taxon>
        <taxon>Alphaproteobacteria</taxon>
        <taxon>Rhodospirillales</taxon>
        <taxon>Rhodovibrionaceae</taxon>
        <taxon>Fodinicurvata</taxon>
    </lineage>
</organism>
<gene>
    <name evidence="1" type="ORF">ACFOW6_18140</name>
</gene>
<reference evidence="2" key="1">
    <citation type="journal article" date="2019" name="Int. J. Syst. Evol. Microbiol.">
        <title>The Global Catalogue of Microorganisms (GCM) 10K type strain sequencing project: providing services to taxonomists for standard genome sequencing and annotation.</title>
        <authorList>
            <consortium name="The Broad Institute Genomics Platform"/>
            <consortium name="The Broad Institute Genome Sequencing Center for Infectious Disease"/>
            <person name="Wu L."/>
            <person name="Ma J."/>
        </authorList>
    </citation>
    <scope>NUCLEOTIDE SEQUENCE [LARGE SCALE GENOMIC DNA]</scope>
    <source>
        <strain evidence="2">CECT 8472</strain>
    </source>
</reference>